<reference evidence="4" key="1">
    <citation type="submission" date="2018-03" db="EMBL/GenBank/DDBJ databases">
        <authorList>
            <person name="Rodrigo-Torres L."/>
            <person name="Arahal R. D."/>
            <person name="Lucena T."/>
        </authorList>
    </citation>
    <scope>NUCLEOTIDE SEQUENCE [LARGE SCALE GENOMIC DNA]</scope>
    <source>
        <strain evidence="4">CECT 8504</strain>
    </source>
</reference>
<keyword evidence="2" id="KW-0479">Metal-binding</keyword>
<dbReference type="InterPro" id="IPR000760">
    <property type="entry name" value="Inositol_monophosphatase-like"/>
</dbReference>
<dbReference type="GO" id="GO:0046872">
    <property type="term" value="F:metal ion binding"/>
    <property type="evidence" value="ECO:0007669"/>
    <property type="project" value="UniProtKB-KW"/>
</dbReference>
<dbReference type="GO" id="GO:0008934">
    <property type="term" value="F:inositol monophosphate 1-phosphatase activity"/>
    <property type="evidence" value="ECO:0007669"/>
    <property type="project" value="TreeGrafter"/>
</dbReference>
<dbReference type="OrthoDB" id="9785695at2"/>
<dbReference type="PANTHER" id="PTHR20854:SF4">
    <property type="entry name" value="INOSITOL-1-MONOPHOSPHATASE-RELATED"/>
    <property type="match status" value="1"/>
</dbReference>
<gene>
    <name evidence="3" type="primary">suhB_3</name>
    <name evidence="3" type="ORF">PAA8504_02811</name>
</gene>
<feature type="binding site" evidence="2">
    <location>
        <position position="71"/>
    </location>
    <ligand>
        <name>Mg(2+)</name>
        <dbReference type="ChEBI" id="CHEBI:18420"/>
        <label>1</label>
        <note>catalytic</note>
    </ligand>
</feature>
<dbReference type="AlphaFoldDB" id="A0A2R8BXT0"/>
<dbReference type="Gene3D" id="3.40.190.80">
    <property type="match status" value="1"/>
</dbReference>
<dbReference type="EMBL" id="ONZF01000006">
    <property type="protein sequence ID" value="SPJ24968.1"/>
    <property type="molecule type" value="Genomic_DNA"/>
</dbReference>
<proteinExistence type="inferred from homology"/>
<dbReference type="EC" id="3.1.3.11" evidence="3"/>
<sequence>MIDQTTEAAIVGAVRDVARTEILPRFRSLKPSEIDTKTGPEDLVTVADRAAEKALGIRLLDILPGAALVGEEAVEDDPSLLTALKGDGLSVVIDPIDGTWNFAHGLALFGVILAVRQGGRTIWGLLYDPVMDDWMVAAEGQGARFIRDGSVTPLHTRAPRAPQEETGYLPLGLFDGPIKQVLAGLMPRFSRVQSLRCSLHEYRMLAAGHVDWVMAAQSKPWDHLAGQLIVAEAGGAWGTLDGTPYDPGRADQVLLAACAESRLTTLRTTFQGG</sequence>
<dbReference type="PRINTS" id="PR00377">
    <property type="entry name" value="IMPHPHTASES"/>
</dbReference>
<evidence type="ECO:0000256" key="1">
    <source>
        <dbReference type="ARBA" id="ARBA00009759"/>
    </source>
</evidence>
<dbReference type="GO" id="GO:0042132">
    <property type="term" value="F:fructose 1,6-bisphosphate 1-phosphatase activity"/>
    <property type="evidence" value="ECO:0007669"/>
    <property type="project" value="UniProtKB-EC"/>
</dbReference>
<dbReference type="Pfam" id="PF00459">
    <property type="entry name" value="Inositol_P"/>
    <property type="match status" value="1"/>
</dbReference>
<feature type="binding site" evidence="2">
    <location>
        <position position="96"/>
    </location>
    <ligand>
        <name>Mg(2+)</name>
        <dbReference type="ChEBI" id="CHEBI:18420"/>
        <label>1</label>
        <note>catalytic</note>
    </ligand>
</feature>
<dbReference type="RefSeq" id="WP_108894778.1">
    <property type="nucleotide sequence ID" value="NZ_ONZF01000006.1"/>
</dbReference>
<dbReference type="Gene3D" id="3.30.540.10">
    <property type="entry name" value="Fructose-1,6-Bisphosphatase, subunit A, domain 1"/>
    <property type="match status" value="1"/>
</dbReference>
<dbReference type="PANTHER" id="PTHR20854">
    <property type="entry name" value="INOSITOL MONOPHOSPHATASE"/>
    <property type="match status" value="1"/>
</dbReference>
<keyword evidence="2" id="KW-0460">Magnesium</keyword>
<name>A0A2R8BXT0_9RHOB</name>
<dbReference type="GO" id="GO:0006020">
    <property type="term" value="P:inositol metabolic process"/>
    <property type="evidence" value="ECO:0007669"/>
    <property type="project" value="TreeGrafter"/>
</dbReference>
<comment type="cofactor">
    <cofactor evidence="2">
        <name>Mg(2+)</name>
        <dbReference type="ChEBI" id="CHEBI:18420"/>
    </cofactor>
</comment>
<accession>A0A2R8BXT0</accession>
<feature type="binding site" evidence="2">
    <location>
        <position position="97"/>
    </location>
    <ligand>
        <name>Mg(2+)</name>
        <dbReference type="ChEBI" id="CHEBI:18420"/>
        <label>1</label>
        <note>catalytic</note>
    </ligand>
</feature>
<keyword evidence="3" id="KW-0378">Hydrolase</keyword>
<dbReference type="GO" id="GO:0007165">
    <property type="term" value="P:signal transduction"/>
    <property type="evidence" value="ECO:0007669"/>
    <property type="project" value="TreeGrafter"/>
</dbReference>
<organism evidence="3 4">
    <name type="scientific">Palleronia abyssalis</name>
    <dbReference type="NCBI Taxonomy" id="1501240"/>
    <lineage>
        <taxon>Bacteria</taxon>
        <taxon>Pseudomonadati</taxon>
        <taxon>Pseudomonadota</taxon>
        <taxon>Alphaproteobacteria</taxon>
        <taxon>Rhodobacterales</taxon>
        <taxon>Roseobacteraceae</taxon>
        <taxon>Palleronia</taxon>
    </lineage>
</organism>
<keyword evidence="4" id="KW-1185">Reference proteome</keyword>
<comment type="similarity">
    <text evidence="1">Belongs to the inositol monophosphatase superfamily.</text>
</comment>
<evidence type="ECO:0000313" key="3">
    <source>
        <dbReference type="EMBL" id="SPJ24968.1"/>
    </source>
</evidence>
<evidence type="ECO:0000256" key="2">
    <source>
        <dbReference type="PIRSR" id="PIRSR600760-2"/>
    </source>
</evidence>
<feature type="binding site" evidence="2">
    <location>
        <position position="222"/>
    </location>
    <ligand>
        <name>Mg(2+)</name>
        <dbReference type="ChEBI" id="CHEBI:18420"/>
        <label>1</label>
        <note>catalytic</note>
    </ligand>
</feature>
<protein>
    <submittedName>
        <fullName evidence="3">Fructose-1, 6-bisphosphatase/inositol-1-monophosphatase</fullName>
        <ecNumber evidence="3">3.1.3.11</ecNumber>
    </submittedName>
</protein>
<dbReference type="Proteomes" id="UP000244912">
    <property type="component" value="Unassembled WGS sequence"/>
</dbReference>
<feature type="binding site" evidence="2">
    <location>
        <position position="94"/>
    </location>
    <ligand>
        <name>Mg(2+)</name>
        <dbReference type="ChEBI" id="CHEBI:18420"/>
        <label>1</label>
        <note>catalytic</note>
    </ligand>
</feature>
<evidence type="ECO:0000313" key="4">
    <source>
        <dbReference type="Proteomes" id="UP000244912"/>
    </source>
</evidence>
<dbReference type="SUPFAM" id="SSF56655">
    <property type="entry name" value="Carbohydrate phosphatase"/>
    <property type="match status" value="1"/>
</dbReference>